<dbReference type="PANTHER" id="PTHR46630:SF1">
    <property type="entry name" value="TETRATRICOPEPTIDE REPEAT PROTEIN 29"/>
    <property type="match status" value="1"/>
</dbReference>
<keyword evidence="9" id="KW-0472">Membrane</keyword>
<dbReference type="PROSITE" id="PS50005">
    <property type="entry name" value="TPR"/>
    <property type="match status" value="3"/>
</dbReference>
<dbReference type="Pfam" id="PF10602">
    <property type="entry name" value="RPN7"/>
    <property type="match status" value="1"/>
</dbReference>
<evidence type="ECO:0000256" key="2">
    <source>
        <dbReference type="ARBA" id="ARBA00022490"/>
    </source>
</evidence>
<keyword evidence="3" id="KW-0677">Repeat</keyword>
<dbReference type="Proteomes" id="UP001501758">
    <property type="component" value="Unassembled WGS sequence"/>
</dbReference>
<feature type="transmembrane region" description="Helical" evidence="9">
    <location>
        <begin position="377"/>
        <end position="397"/>
    </location>
</feature>
<evidence type="ECO:0000313" key="11">
    <source>
        <dbReference type="EMBL" id="GAA0715243.1"/>
    </source>
</evidence>
<evidence type="ECO:0000256" key="4">
    <source>
        <dbReference type="ARBA" id="ARBA00022803"/>
    </source>
</evidence>
<dbReference type="Pfam" id="PF12833">
    <property type="entry name" value="HTH_18"/>
    <property type="match status" value="1"/>
</dbReference>
<dbReference type="PANTHER" id="PTHR46630">
    <property type="entry name" value="TETRATRICOPEPTIDE REPEAT PROTEIN 29"/>
    <property type="match status" value="1"/>
</dbReference>
<evidence type="ECO:0000256" key="8">
    <source>
        <dbReference type="PROSITE-ProRule" id="PRU00339"/>
    </source>
</evidence>
<dbReference type="PROSITE" id="PS01124">
    <property type="entry name" value="HTH_ARAC_FAMILY_2"/>
    <property type="match status" value="1"/>
</dbReference>
<dbReference type="SUPFAM" id="SSF46689">
    <property type="entry name" value="Homeodomain-like"/>
    <property type="match status" value="1"/>
</dbReference>
<comment type="caution">
    <text evidence="11">The sequence shown here is derived from an EMBL/GenBank/DDBJ whole genome shotgun (WGS) entry which is preliminary data.</text>
</comment>
<proteinExistence type="inferred from homology"/>
<dbReference type="InterPro" id="IPR019734">
    <property type="entry name" value="TPR_rpt"/>
</dbReference>
<evidence type="ECO:0000256" key="3">
    <source>
        <dbReference type="ARBA" id="ARBA00022737"/>
    </source>
</evidence>
<evidence type="ECO:0000313" key="12">
    <source>
        <dbReference type="Proteomes" id="UP001501758"/>
    </source>
</evidence>
<accession>A0ABN1IJK3</accession>
<gene>
    <name evidence="11" type="ORF">GCM10009430_09440</name>
</gene>
<dbReference type="InterPro" id="IPR051476">
    <property type="entry name" value="Bac_ResReg_Asp_Phosphatase"/>
</dbReference>
<comment type="subcellular location">
    <subcellularLocation>
        <location evidence="1">Cytoplasm</location>
    </subcellularLocation>
</comment>
<feature type="repeat" description="TPR" evidence="8">
    <location>
        <begin position="59"/>
        <end position="92"/>
    </location>
</feature>
<comment type="similarity">
    <text evidence="7">Belongs to the Rap family.</text>
</comment>
<keyword evidence="5" id="KW-0805">Transcription regulation</keyword>
<evidence type="ECO:0000256" key="6">
    <source>
        <dbReference type="ARBA" id="ARBA00023163"/>
    </source>
</evidence>
<dbReference type="SMART" id="SM00028">
    <property type="entry name" value="TPR"/>
    <property type="match status" value="6"/>
</dbReference>
<sequence length="558" mass="65260">MLLSTFWLSAQKEEIIGIDTIQNKSIDQLVDLIKNSRREKASVYENILKSKNISGNDLSEIYIDIGYNFYRKEESEISISYFQKAIDVAKSNSDNETLSNAYLKLGNSYLQDWQNQKALDTYHQVLQMAQERGNLKKEIVAKSNIAIVLRRMNQLEKALEDCRSLLNFIDRTSYKNKKNHVNVLTIISEVFLDLEQFDSVLKYADKGIAISAPLNYEIGIADLYTKKGIVFFKRKDYDQALSFFYNAEKILNELEVNDRSNQRINVNYFLASYFYEKESYEKTVAYLLKTINALKENDLRKNRVIDAHMLLAKSYKEIGNIDASVLWFSKHQELQDQFQKDKDKTVHKIFDQSTQQLDNKIRKLENKQEKEQKLKSYILWALVVVVLSLIFILITYFRKQKANKKVFNELIQKISDFELKEKQENIESKESTKEIIIDDEKIDAVLKGLDKLENQEYFLSVDCNLRSIAKKVKTNATYLSRIINNYKGKSFNDYINDLRIDYVLKRLKNDKKFRSFSISSIASEIGYKSDNSFTKHFKAKTGLNPSYYIKNIEKLPAN</sequence>
<evidence type="ECO:0000256" key="1">
    <source>
        <dbReference type="ARBA" id="ARBA00004496"/>
    </source>
</evidence>
<reference evidence="11 12" key="1">
    <citation type="journal article" date="2019" name="Int. J. Syst. Evol. Microbiol.">
        <title>The Global Catalogue of Microorganisms (GCM) 10K type strain sequencing project: providing services to taxonomists for standard genome sequencing and annotation.</title>
        <authorList>
            <consortium name="The Broad Institute Genomics Platform"/>
            <consortium name="The Broad Institute Genome Sequencing Center for Infectious Disease"/>
            <person name="Wu L."/>
            <person name="Ma J."/>
        </authorList>
    </citation>
    <scope>NUCLEOTIDE SEQUENCE [LARGE SCALE GENOMIC DNA]</scope>
    <source>
        <strain evidence="11 12">JCM 15974</strain>
    </source>
</reference>
<name>A0ABN1IJK3_9FLAO</name>
<evidence type="ECO:0000256" key="9">
    <source>
        <dbReference type="SAM" id="Phobius"/>
    </source>
</evidence>
<dbReference type="SUPFAM" id="SSF48452">
    <property type="entry name" value="TPR-like"/>
    <property type="match status" value="2"/>
</dbReference>
<dbReference type="InterPro" id="IPR011990">
    <property type="entry name" value="TPR-like_helical_dom_sf"/>
</dbReference>
<dbReference type="Gene3D" id="1.25.40.10">
    <property type="entry name" value="Tetratricopeptide repeat domain"/>
    <property type="match status" value="2"/>
</dbReference>
<keyword evidence="12" id="KW-1185">Reference proteome</keyword>
<dbReference type="Gene3D" id="1.10.10.60">
    <property type="entry name" value="Homeodomain-like"/>
    <property type="match status" value="2"/>
</dbReference>
<keyword evidence="6" id="KW-0804">Transcription</keyword>
<dbReference type="InterPro" id="IPR018060">
    <property type="entry name" value="HTH_AraC"/>
</dbReference>
<protein>
    <recommendedName>
        <fullName evidence="10">HTH araC/xylS-type domain-containing protein</fullName>
    </recommendedName>
</protein>
<keyword evidence="9" id="KW-0812">Transmembrane</keyword>
<dbReference type="InterPro" id="IPR045135">
    <property type="entry name" value="Rpn7_N"/>
</dbReference>
<feature type="domain" description="HTH araC/xylS-type" evidence="10">
    <location>
        <begin position="443"/>
        <end position="551"/>
    </location>
</feature>
<dbReference type="SMART" id="SM00342">
    <property type="entry name" value="HTH_ARAC"/>
    <property type="match status" value="1"/>
</dbReference>
<keyword evidence="2" id="KW-0963">Cytoplasm</keyword>
<keyword evidence="9" id="KW-1133">Transmembrane helix</keyword>
<dbReference type="EMBL" id="BAAAGE010000001">
    <property type="protein sequence ID" value="GAA0715243.1"/>
    <property type="molecule type" value="Genomic_DNA"/>
</dbReference>
<evidence type="ECO:0000256" key="7">
    <source>
        <dbReference type="ARBA" id="ARBA00038253"/>
    </source>
</evidence>
<evidence type="ECO:0000259" key="10">
    <source>
        <dbReference type="PROSITE" id="PS01124"/>
    </source>
</evidence>
<keyword evidence="4 8" id="KW-0802">TPR repeat</keyword>
<dbReference type="InterPro" id="IPR009057">
    <property type="entry name" value="Homeodomain-like_sf"/>
</dbReference>
<feature type="repeat" description="TPR" evidence="8">
    <location>
        <begin position="221"/>
        <end position="254"/>
    </location>
</feature>
<evidence type="ECO:0000256" key="5">
    <source>
        <dbReference type="ARBA" id="ARBA00023015"/>
    </source>
</evidence>
<feature type="repeat" description="TPR" evidence="8">
    <location>
        <begin position="99"/>
        <end position="132"/>
    </location>
</feature>
<organism evidence="11 12">
    <name type="scientific">Aquimarina litoralis</name>
    <dbReference type="NCBI Taxonomy" id="584605"/>
    <lineage>
        <taxon>Bacteria</taxon>
        <taxon>Pseudomonadati</taxon>
        <taxon>Bacteroidota</taxon>
        <taxon>Flavobacteriia</taxon>
        <taxon>Flavobacteriales</taxon>
        <taxon>Flavobacteriaceae</taxon>
        <taxon>Aquimarina</taxon>
    </lineage>
</organism>